<accession>A0ACB5SD15</accession>
<feature type="non-terminal residue" evidence="1">
    <location>
        <position position="1"/>
    </location>
</feature>
<gene>
    <name evidence="1" type="primary">g2830</name>
    <name evidence="1" type="ORF">NpPPO83_00002830</name>
</gene>
<protein>
    <submittedName>
        <fullName evidence="1">Cytochrome p450 protein</fullName>
    </submittedName>
</protein>
<evidence type="ECO:0000313" key="2">
    <source>
        <dbReference type="Proteomes" id="UP001165186"/>
    </source>
</evidence>
<proteinExistence type="predicted"/>
<comment type="caution">
    <text evidence="1">The sequence shown here is derived from an EMBL/GenBank/DDBJ whole genome shotgun (WGS) entry which is preliminary data.</text>
</comment>
<keyword evidence="2" id="KW-1185">Reference proteome</keyword>
<dbReference type="EMBL" id="BSXG01000248">
    <property type="protein sequence ID" value="GME34240.1"/>
    <property type="molecule type" value="Genomic_DNA"/>
</dbReference>
<dbReference type="Proteomes" id="UP001165186">
    <property type="component" value="Unassembled WGS sequence"/>
</dbReference>
<name>A0ACB5SD15_9PEZI</name>
<reference evidence="1" key="1">
    <citation type="submission" date="2024-09" db="EMBL/GenBank/DDBJ databases">
        <title>Draft Genome Sequences of Neofusicoccum parvum.</title>
        <authorList>
            <person name="Ashida A."/>
            <person name="Camagna M."/>
            <person name="Tanaka A."/>
            <person name="Takemoto D."/>
        </authorList>
    </citation>
    <scope>NUCLEOTIDE SEQUENCE</scope>
    <source>
        <strain evidence="1">PPO83</strain>
    </source>
</reference>
<sequence length="427" mass="48785">RCILSRAVRHIYLHPLRKYPGPKLAAATELTYYFKSCGGDVLPWTEGLHAKYGPVHNIITEPDARNHGALRKIFTHAFSEKALRLQEPLIQKYVDKLIFNMQHEVSAQPDTELGMVTMYNCTTFDVMGELAFGESLGLLEQSALTPWVKAIFGGIKAVQFLHIKLEYPWLGKVIDALMPASLKRQRKEHFDYSVDRVNRRLEKETEKPDIWNLVLANEHGHLNTPQMHSNATIFMIAGTETTATLLSGVTYYLLQNPDKMERLLKEIRALSESELSLDTLPRLPYLTACFEEGLRMYPPIPSTLFREVPECGNIICGQWVPAGIPVPQLAINRSPINFKDPNSFIPERWLPGTGYEDDKKDACQPFSTGPRNCLGKNLAYHEMRIILAKVLWNFDLELSDQSKSWVDQKCYGLWDKPELWVRAKPVY</sequence>
<organism evidence="1 2">
    <name type="scientific">Neofusicoccum parvum</name>
    <dbReference type="NCBI Taxonomy" id="310453"/>
    <lineage>
        <taxon>Eukaryota</taxon>
        <taxon>Fungi</taxon>
        <taxon>Dikarya</taxon>
        <taxon>Ascomycota</taxon>
        <taxon>Pezizomycotina</taxon>
        <taxon>Dothideomycetes</taxon>
        <taxon>Dothideomycetes incertae sedis</taxon>
        <taxon>Botryosphaeriales</taxon>
        <taxon>Botryosphaeriaceae</taxon>
        <taxon>Neofusicoccum</taxon>
    </lineage>
</organism>
<evidence type="ECO:0000313" key="1">
    <source>
        <dbReference type="EMBL" id="GME34240.1"/>
    </source>
</evidence>